<dbReference type="EMBL" id="BART01020715">
    <property type="protein sequence ID" value="GAH05243.1"/>
    <property type="molecule type" value="Genomic_DNA"/>
</dbReference>
<dbReference type="AlphaFoldDB" id="X1E9B2"/>
<organism evidence="1">
    <name type="scientific">marine sediment metagenome</name>
    <dbReference type="NCBI Taxonomy" id="412755"/>
    <lineage>
        <taxon>unclassified sequences</taxon>
        <taxon>metagenomes</taxon>
        <taxon>ecological metagenomes</taxon>
    </lineage>
</organism>
<feature type="non-terminal residue" evidence="1">
    <location>
        <position position="79"/>
    </location>
</feature>
<accession>X1E9B2</accession>
<comment type="caution">
    <text evidence="1">The sequence shown here is derived from an EMBL/GenBank/DDBJ whole genome shotgun (WGS) entry which is preliminary data.</text>
</comment>
<name>X1E9B2_9ZZZZ</name>
<gene>
    <name evidence="1" type="ORF">S01H4_38419</name>
</gene>
<evidence type="ECO:0000313" key="1">
    <source>
        <dbReference type="EMBL" id="GAH05243.1"/>
    </source>
</evidence>
<sequence>MTRLLSFRGNIEHADNARTADQQIFSYNSPDLTRAWKVKSFYIWPKTIRAETGATDGKLMMAASLATDVLGAPGFDDVV</sequence>
<proteinExistence type="predicted"/>
<reference evidence="1" key="1">
    <citation type="journal article" date="2014" name="Front. Microbiol.">
        <title>High frequency of phylogenetically diverse reductive dehalogenase-homologous genes in deep subseafloor sedimentary metagenomes.</title>
        <authorList>
            <person name="Kawai M."/>
            <person name="Futagami T."/>
            <person name="Toyoda A."/>
            <person name="Takaki Y."/>
            <person name="Nishi S."/>
            <person name="Hori S."/>
            <person name="Arai W."/>
            <person name="Tsubouchi T."/>
            <person name="Morono Y."/>
            <person name="Uchiyama I."/>
            <person name="Ito T."/>
            <person name="Fujiyama A."/>
            <person name="Inagaki F."/>
            <person name="Takami H."/>
        </authorList>
    </citation>
    <scope>NUCLEOTIDE SEQUENCE</scope>
    <source>
        <strain evidence="1">Expedition CK06-06</strain>
    </source>
</reference>
<protein>
    <submittedName>
        <fullName evidence="1">Uncharacterized protein</fullName>
    </submittedName>
</protein>